<feature type="non-terminal residue" evidence="2">
    <location>
        <position position="1"/>
    </location>
</feature>
<keyword evidence="3" id="KW-1185">Reference proteome</keyword>
<dbReference type="InterPro" id="IPR049163">
    <property type="entry name" value="Pif1-like_2B_dom"/>
</dbReference>
<sequence>PAHILILKVNVIVRGLRNLDSENGLCIGIRLQKAQLLVSSIKAKIIGDAFKATKYPH</sequence>
<evidence type="ECO:0000259" key="1">
    <source>
        <dbReference type="Pfam" id="PF21530"/>
    </source>
</evidence>
<evidence type="ECO:0000313" key="2">
    <source>
        <dbReference type="EMBL" id="RKO86357.1"/>
    </source>
</evidence>
<feature type="domain" description="DNA helicase Pif1-like 2B" evidence="1">
    <location>
        <begin position="1"/>
        <end position="35"/>
    </location>
</feature>
<name>A0A4V1IQF3_9FUNG</name>
<proteinExistence type="predicted"/>
<dbReference type="OrthoDB" id="1930718at2759"/>
<dbReference type="EMBL" id="KZ998268">
    <property type="protein sequence ID" value="RKO86357.1"/>
    <property type="molecule type" value="Genomic_DNA"/>
</dbReference>
<organism evidence="2 3">
    <name type="scientific">Blyttiomyces helicus</name>
    <dbReference type="NCBI Taxonomy" id="388810"/>
    <lineage>
        <taxon>Eukaryota</taxon>
        <taxon>Fungi</taxon>
        <taxon>Fungi incertae sedis</taxon>
        <taxon>Chytridiomycota</taxon>
        <taxon>Chytridiomycota incertae sedis</taxon>
        <taxon>Chytridiomycetes</taxon>
        <taxon>Chytridiomycetes incertae sedis</taxon>
        <taxon>Blyttiomyces</taxon>
    </lineage>
</organism>
<accession>A0A4V1IQF3</accession>
<protein>
    <recommendedName>
        <fullName evidence="1">DNA helicase Pif1-like 2B domain-containing protein</fullName>
    </recommendedName>
</protein>
<dbReference type="AlphaFoldDB" id="A0A4V1IQF3"/>
<gene>
    <name evidence="2" type="ORF">BDK51DRAFT_15535</name>
</gene>
<dbReference type="Proteomes" id="UP000269721">
    <property type="component" value="Unassembled WGS sequence"/>
</dbReference>
<evidence type="ECO:0000313" key="3">
    <source>
        <dbReference type="Proteomes" id="UP000269721"/>
    </source>
</evidence>
<dbReference type="Pfam" id="PF21530">
    <property type="entry name" value="Pif1_2B_dom"/>
    <property type="match status" value="1"/>
</dbReference>
<reference evidence="3" key="1">
    <citation type="journal article" date="2018" name="Nat. Microbiol.">
        <title>Leveraging single-cell genomics to expand the fungal tree of life.</title>
        <authorList>
            <person name="Ahrendt S.R."/>
            <person name="Quandt C.A."/>
            <person name="Ciobanu D."/>
            <person name="Clum A."/>
            <person name="Salamov A."/>
            <person name="Andreopoulos B."/>
            <person name="Cheng J.F."/>
            <person name="Woyke T."/>
            <person name="Pelin A."/>
            <person name="Henrissat B."/>
            <person name="Reynolds N.K."/>
            <person name="Benny G.L."/>
            <person name="Smith M.E."/>
            <person name="James T.Y."/>
            <person name="Grigoriev I.V."/>
        </authorList>
    </citation>
    <scope>NUCLEOTIDE SEQUENCE [LARGE SCALE GENOMIC DNA]</scope>
</reference>